<gene>
    <name evidence="1" type="ORF">LKE05_12650</name>
</gene>
<protein>
    <submittedName>
        <fullName evidence="1">Uncharacterized protein</fullName>
    </submittedName>
</protein>
<reference evidence="1 2" key="1">
    <citation type="submission" date="2021-10" db="EMBL/GenBank/DDBJ databases">
        <title>Anaerobic single-cell dispensing facilitates the cultivation of human gut bacteria.</title>
        <authorList>
            <person name="Afrizal A."/>
        </authorList>
    </citation>
    <scope>NUCLEOTIDE SEQUENCE [LARGE SCALE GENOMIC DNA]</scope>
    <source>
        <strain evidence="1 2">CLA-AA-H232</strain>
    </source>
</reference>
<name>A0AAE3JBD5_9FIRM</name>
<dbReference type="Proteomes" id="UP001198242">
    <property type="component" value="Unassembled WGS sequence"/>
</dbReference>
<dbReference type="AlphaFoldDB" id="A0AAE3JBD5"/>
<evidence type="ECO:0000313" key="1">
    <source>
        <dbReference type="EMBL" id="MCC2211630.1"/>
    </source>
</evidence>
<evidence type="ECO:0000313" key="2">
    <source>
        <dbReference type="Proteomes" id="UP001198242"/>
    </source>
</evidence>
<organism evidence="1 2">
    <name type="scientific">Hominilimicola fabiformis</name>
    <dbReference type="NCBI Taxonomy" id="2885356"/>
    <lineage>
        <taxon>Bacteria</taxon>
        <taxon>Bacillati</taxon>
        <taxon>Bacillota</taxon>
        <taxon>Clostridia</taxon>
        <taxon>Eubacteriales</taxon>
        <taxon>Oscillospiraceae</taxon>
        <taxon>Hominilimicola</taxon>
    </lineage>
</organism>
<comment type="caution">
    <text evidence="1">The sequence shown here is derived from an EMBL/GenBank/DDBJ whole genome shotgun (WGS) entry which is preliminary data.</text>
</comment>
<dbReference type="EMBL" id="JAJEQM010000021">
    <property type="protein sequence ID" value="MCC2211630.1"/>
    <property type="molecule type" value="Genomic_DNA"/>
</dbReference>
<accession>A0AAE3JBD5</accession>
<proteinExistence type="predicted"/>
<sequence length="48" mass="5757">MDRHLTIHEMNFEIEKGVMYVYFDINFIQAVDKTEKYDEMSELVIRGG</sequence>
<keyword evidence="2" id="KW-1185">Reference proteome</keyword>
<dbReference type="RefSeq" id="WP_308457075.1">
    <property type="nucleotide sequence ID" value="NZ_JAJEQM010000021.1"/>
</dbReference>